<dbReference type="SUPFAM" id="SSF46955">
    <property type="entry name" value="Putative DNA-binding domain"/>
    <property type="match status" value="1"/>
</dbReference>
<feature type="coiled-coil region" evidence="2">
    <location>
        <begin position="77"/>
        <end position="104"/>
    </location>
</feature>
<proteinExistence type="predicted"/>
<dbReference type="InterPro" id="IPR047057">
    <property type="entry name" value="MerR_fam"/>
</dbReference>
<name>A0A4Q0VFA1_CLOTA</name>
<dbReference type="GO" id="GO:0003677">
    <property type="term" value="F:DNA binding"/>
    <property type="evidence" value="ECO:0007669"/>
    <property type="project" value="UniProtKB-KW"/>
</dbReference>
<accession>A0A4Q0VFA1</accession>
<organism evidence="4 5">
    <name type="scientific">Clostridium tetani</name>
    <dbReference type="NCBI Taxonomy" id="1513"/>
    <lineage>
        <taxon>Bacteria</taxon>
        <taxon>Bacillati</taxon>
        <taxon>Bacillota</taxon>
        <taxon>Clostridia</taxon>
        <taxon>Eubacteriales</taxon>
        <taxon>Clostridiaceae</taxon>
        <taxon>Clostridium</taxon>
    </lineage>
</organism>
<evidence type="ECO:0000313" key="4">
    <source>
        <dbReference type="EMBL" id="RXI49951.1"/>
    </source>
</evidence>
<dbReference type="Pfam" id="PF13411">
    <property type="entry name" value="MerR_1"/>
    <property type="match status" value="1"/>
</dbReference>
<dbReference type="InterPro" id="IPR000551">
    <property type="entry name" value="MerR-type_HTH_dom"/>
</dbReference>
<dbReference type="CDD" id="cd04782">
    <property type="entry name" value="HTH_BltR"/>
    <property type="match status" value="1"/>
</dbReference>
<dbReference type="RefSeq" id="WP_129029859.1">
    <property type="nucleotide sequence ID" value="NZ_QMAP01000002.1"/>
</dbReference>
<dbReference type="PROSITE" id="PS50937">
    <property type="entry name" value="HTH_MERR_2"/>
    <property type="match status" value="1"/>
</dbReference>
<dbReference type="PANTHER" id="PTHR30204:SF85">
    <property type="entry name" value="MULTIDRUG-EFFLUX TRANSPORTER 2 REGULATOR"/>
    <property type="match status" value="1"/>
</dbReference>
<protein>
    <submittedName>
        <fullName evidence="4">Multidrug transporter</fullName>
    </submittedName>
</protein>
<keyword evidence="2" id="KW-0175">Coiled coil</keyword>
<gene>
    <name evidence="4" type="ORF">DP130_02905</name>
</gene>
<comment type="caution">
    <text evidence="4">The sequence shown here is derived from an EMBL/GenBank/DDBJ whole genome shotgun (WGS) entry which is preliminary data.</text>
</comment>
<dbReference type="Proteomes" id="UP000290921">
    <property type="component" value="Unassembled WGS sequence"/>
</dbReference>
<dbReference type="PANTHER" id="PTHR30204">
    <property type="entry name" value="REDOX-CYCLING DRUG-SENSING TRANSCRIPTIONAL ACTIVATOR SOXR"/>
    <property type="match status" value="1"/>
</dbReference>
<dbReference type="InterPro" id="IPR009061">
    <property type="entry name" value="DNA-bd_dom_put_sf"/>
</dbReference>
<sequence length="272" mass="32086">MNENLQLYLTTGEFAKFFNIPKKTLFYYNDIGLFCPEIVKKNGYRYYSYKQLYTFEIILSFKRLGMSLKEIKNYLENRTAETMLELFEKQIDEIDERIKKLQQINMVTKGRIKLLEKAMTIPIDQIQVVYCEKELLAISPLLKGSNDKEGHITWHNLFSMPNLQGNMENYIYGHIIKKTKLETKDITPNYIFVKLSGNIHTKNVIIKPKGKYIIGYQKGDIYNPKNLYNRLFNFMKEKKMKITGNAYDVILIDDSLSKKDNEHLLQVCIQVK</sequence>
<dbReference type="GO" id="GO:0003700">
    <property type="term" value="F:DNA-binding transcription factor activity"/>
    <property type="evidence" value="ECO:0007669"/>
    <property type="project" value="InterPro"/>
</dbReference>
<dbReference type="SMART" id="SM00422">
    <property type="entry name" value="HTH_MERR"/>
    <property type="match status" value="1"/>
</dbReference>
<reference evidence="4 5" key="1">
    <citation type="submission" date="2018-06" db="EMBL/GenBank/DDBJ databases">
        <title>Genome conservation of Clostridium tetani.</title>
        <authorList>
            <person name="Bruggemann H."/>
            <person name="Popoff M.R."/>
        </authorList>
    </citation>
    <scope>NUCLEOTIDE SEQUENCE [LARGE SCALE GENOMIC DNA]</scope>
    <source>
        <strain evidence="4 5">2017.061</strain>
    </source>
</reference>
<dbReference type="EMBL" id="QMAP01000002">
    <property type="protein sequence ID" value="RXI49951.1"/>
    <property type="molecule type" value="Genomic_DNA"/>
</dbReference>
<dbReference type="InterPro" id="IPR011256">
    <property type="entry name" value="Reg_factor_effector_dom_sf"/>
</dbReference>
<dbReference type="SUPFAM" id="SSF55136">
    <property type="entry name" value="Probable bacterial effector-binding domain"/>
    <property type="match status" value="1"/>
</dbReference>
<keyword evidence="1" id="KW-0238">DNA-binding</keyword>
<dbReference type="Gene3D" id="1.10.1660.10">
    <property type="match status" value="1"/>
</dbReference>
<evidence type="ECO:0000256" key="2">
    <source>
        <dbReference type="SAM" id="Coils"/>
    </source>
</evidence>
<dbReference type="Gene3D" id="3.20.80.10">
    <property type="entry name" value="Regulatory factor, effector binding domain"/>
    <property type="match status" value="1"/>
</dbReference>
<dbReference type="AlphaFoldDB" id="A0A4Q0VFA1"/>
<feature type="domain" description="HTH merR-type" evidence="3">
    <location>
        <begin position="8"/>
        <end position="77"/>
    </location>
</feature>
<evidence type="ECO:0000259" key="3">
    <source>
        <dbReference type="PROSITE" id="PS50937"/>
    </source>
</evidence>
<evidence type="ECO:0000256" key="1">
    <source>
        <dbReference type="ARBA" id="ARBA00023125"/>
    </source>
</evidence>
<evidence type="ECO:0000313" key="5">
    <source>
        <dbReference type="Proteomes" id="UP000290921"/>
    </source>
</evidence>